<keyword evidence="3" id="KW-1185">Reference proteome</keyword>
<reference evidence="2" key="1">
    <citation type="journal article" date="2023" name="Mol. Phylogenet. Evol.">
        <title>Genome-scale phylogeny and comparative genomics of the fungal order Sordariales.</title>
        <authorList>
            <person name="Hensen N."/>
            <person name="Bonometti L."/>
            <person name="Westerberg I."/>
            <person name="Brannstrom I.O."/>
            <person name="Guillou S."/>
            <person name="Cros-Aarteil S."/>
            <person name="Calhoun S."/>
            <person name="Haridas S."/>
            <person name="Kuo A."/>
            <person name="Mondo S."/>
            <person name="Pangilinan J."/>
            <person name="Riley R."/>
            <person name="LaButti K."/>
            <person name="Andreopoulos B."/>
            <person name="Lipzen A."/>
            <person name="Chen C."/>
            <person name="Yan M."/>
            <person name="Daum C."/>
            <person name="Ng V."/>
            <person name="Clum A."/>
            <person name="Steindorff A."/>
            <person name="Ohm R.A."/>
            <person name="Martin F."/>
            <person name="Silar P."/>
            <person name="Natvig D.O."/>
            <person name="Lalanne C."/>
            <person name="Gautier V."/>
            <person name="Ament-Velasquez S.L."/>
            <person name="Kruys A."/>
            <person name="Hutchinson M.I."/>
            <person name="Powell A.J."/>
            <person name="Barry K."/>
            <person name="Miller A.N."/>
            <person name="Grigoriev I.V."/>
            <person name="Debuchy R."/>
            <person name="Gladieux P."/>
            <person name="Hiltunen Thoren M."/>
            <person name="Johannesson H."/>
        </authorList>
    </citation>
    <scope>NUCLEOTIDE SEQUENCE</scope>
    <source>
        <strain evidence="2">PSN309</strain>
    </source>
</reference>
<dbReference type="SUPFAM" id="SSF49695">
    <property type="entry name" value="gamma-Crystallin-like"/>
    <property type="match status" value="1"/>
</dbReference>
<feature type="chain" id="PRO_5043008072" evidence="1">
    <location>
        <begin position="22"/>
        <end position="124"/>
    </location>
</feature>
<dbReference type="Gene3D" id="2.60.20.10">
    <property type="entry name" value="Crystallins"/>
    <property type="match status" value="1"/>
</dbReference>
<keyword evidence="1" id="KW-0732">Signal</keyword>
<comment type="caution">
    <text evidence="2">The sequence shown here is derived from an EMBL/GenBank/DDBJ whole genome shotgun (WGS) entry which is preliminary data.</text>
</comment>
<dbReference type="Proteomes" id="UP001302126">
    <property type="component" value="Unassembled WGS sequence"/>
</dbReference>
<evidence type="ECO:0000313" key="2">
    <source>
        <dbReference type="EMBL" id="KAK4183325.1"/>
    </source>
</evidence>
<dbReference type="InterPro" id="IPR011024">
    <property type="entry name" value="G_crystallin-like"/>
</dbReference>
<sequence>MRTNIVNLAMLSILSAMTVNALPRDEALTKRASPGIYLCENARFRGYCHHFTNPWGVCTTITDWFPSGDRGVSAAGADWGNWCTLYSQPGCRGQELQVYNPGYEDLSAVAGWNDKAASYNCAAL</sequence>
<evidence type="ECO:0000313" key="3">
    <source>
        <dbReference type="Proteomes" id="UP001302126"/>
    </source>
</evidence>
<reference evidence="2" key="2">
    <citation type="submission" date="2023-05" db="EMBL/GenBank/DDBJ databases">
        <authorList>
            <consortium name="Lawrence Berkeley National Laboratory"/>
            <person name="Steindorff A."/>
            <person name="Hensen N."/>
            <person name="Bonometti L."/>
            <person name="Westerberg I."/>
            <person name="Brannstrom I.O."/>
            <person name="Guillou S."/>
            <person name="Cros-Aarteil S."/>
            <person name="Calhoun S."/>
            <person name="Haridas S."/>
            <person name="Kuo A."/>
            <person name="Mondo S."/>
            <person name="Pangilinan J."/>
            <person name="Riley R."/>
            <person name="Labutti K."/>
            <person name="Andreopoulos B."/>
            <person name="Lipzen A."/>
            <person name="Chen C."/>
            <person name="Yanf M."/>
            <person name="Daum C."/>
            <person name="Ng V."/>
            <person name="Clum A."/>
            <person name="Ohm R."/>
            <person name="Martin F."/>
            <person name="Silar P."/>
            <person name="Natvig D."/>
            <person name="Lalanne C."/>
            <person name="Gautier V."/>
            <person name="Ament-Velasquez S.L."/>
            <person name="Kruys A."/>
            <person name="Hutchinson M.I."/>
            <person name="Powell A.J."/>
            <person name="Barry K."/>
            <person name="Miller A.N."/>
            <person name="Grigoriev I.V."/>
            <person name="Debuchy R."/>
            <person name="Gladieux P."/>
            <person name="Thoren M.H."/>
            <person name="Johannesson H."/>
        </authorList>
    </citation>
    <scope>NUCLEOTIDE SEQUENCE</scope>
    <source>
        <strain evidence="2">PSN309</strain>
    </source>
</reference>
<gene>
    <name evidence="2" type="ORF">QBC35DRAFT_508224</name>
</gene>
<evidence type="ECO:0000256" key="1">
    <source>
        <dbReference type="SAM" id="SignalP"/>
    </source>
</evidence>
<feature type="signal peptide" evidence="1">
    <location>
        <begin position="1"/>
        <end position="21"/>
    </location>
</feature>
<dbReference type="EMBL" id="MU864557">
    <property type="protein sequence ID" value="KAK4183325.1"/>
    <property type="molecule type" value="Genomic_DNA"/>
</dbReference>
<accession>A0AAN7AEV0</accession>
<dbReference type="AlphaFoldDB" id="A0AAN7AEV0"/>
<proteinExistence type="predicted"/>
<organism evidence="2 3">
    <name type="scientific">Podospora australis</name>
    <dbReference type="NCBI Taxonomy" id="1536484"/>
    <lineage>
        <taxon>Eukaryota</taxon>
        <taxon>Fungi</taxon>
        <taxon>Dikarya</taxon>
        <taxon>Ascomycota</taxon>
        <taxon>Pezizomycotina</taxon>
        <taxon>Sordariomycetes</taxon>
        <taxon>Sordariomycetidae</taxon>
        <taxon>Sordariales</taxon>
        <taxon>Podosporaceae</taxon>
        <taxon>Podospora</taxon>
    </lineage>
</organism>
<name>A0AAN7AEV0_9PEZI</name>
<protein>
    <submittedName>
        <fullName evidence="2">Uncharacterized protein</fullName>
    </submittedName>
</protein>